<name>A0A8W8I5I6_MAGGI</name>
<dbReference type="FunFam" id="2.10.25.10:FF:000055">
    <property type="entry name" value="alpha-tectorin isoform X1"/>
    <property type="match status" value="1"/>
</dbReference>
<dbReference type="InterPro" id="IPR013806">
    <property type="entry name" value="Kringle-like"/>
</dbReference>
<evidence type="ECO:0000313" key="10">
    <source>
        <dbReference type="Proteomes" id="UP000005408"/>
    </source>
</evidence>
<evidence type="ECO:0000256" key="1">
    <source>
        <dbReference type="ARBA" id="ARBA00022572"/>
    </source>
</evidence>
<dbReference type="SUPFAM" id="SSF57567">
    <property type="entry name" value="Serine protease inhibitors"/>
    <property type="match status" value="1"/>
</dbReference>
<keyword evidence="10" id="KW-1185">Reference proteome</keyword>
<dbReference type="InterPro" id="IPR036084">
    <property type="entry name" value="Ser_inhib-like_sf"/>
</dbReference>
<dbReference type="Gene3D" id="2.40.20.10">
    <property type="entry name" value="Plasminogen Kringle 4"/>
    <property type="match status" value="2"/>
</dbReference>
<evidence type="ECO:0000259" key="7">
    <source>
        <dbReference type="PROSITE" id="PS51212"/>
    </source>
</evidence>
<dbReference type="GO" id="GO:0031012">
    <property type="term" value="C:extracellular matrix"/>
    <property type="evidence" value="ECO:0007669"/>
    <property type="project" value="TreeGrafter"/>
</dbReference>
<feature type="domain" description="WSC" evidence="7">
    <location>
        <begin position="139"/>
        <end position="230"/>
    </location>
</feature>
<dbReference type="OMA" id="SATECYC"/>
<dbReference type="Pfam" id="PF00094">
    <property type="entry name" value="VWD"/>
    <property type="match status" value="1"/>
</dbReference>
<dbReference type="PRINTS" id="PR00018">
    <property type="entry name" value="KRINGLE"/>
</dbReference>
<dbReference type="SMART" id="SM00832">
    <property type="entry name" value="C8"/>
    <property type="match status" value="1"/>
</dbReference>
<dbReference type="PROSITE" id="PS01186">
    <property type="entry name" value="EGF_2"/>
    <property type="match status" value="1"/>
</dbReference>
<dbReference type="OrthoDB" id="6059693at2759"/>
<feature type="domain" description="Kringle" evidence="6">
    <location>
        <begin position="775"/>
        <end position="842"/>
    </location>
</feature>
<dbReference type="InterPro" id="IPR000001">
    <property type="entry name" value="Kringle"/>
</dbReference>
<accession>A0A8W8I5I6</accession>
<dbReference type="Pfam" id="PF01826">
    <property type="entry name" value="TIL"/>
    <property type="match status" value="1"/>
</dbReference>
<dbReference type="Proteomes" id="UP000005408">
    <property type="component" value="Unassembled WGS sequence"/>
</dbReference>
<feature type="signal peptide" evidence="5">
    <location>
        <begin position="1"/>
        <end position="20"/>
    </location>
</feature>
<dbReference type="SMART" id="SM00321">
    <property type="entry name" value="WSC"/>
    <property type="match status" value="2"/>
</dbReference>
<dbReference type="PROSITE" id="PS50070">
    <property type="entry name" value="KRINGLE_2"/>
    <property type="match status" value="2"/>
</dbReference>
<feature type="domain" description="WSC" evidence="7">
    <location>
        <begin position="39"/>
        <end position="129"/>
    </location>
</feature>
<feature type="domain" description="Kringle" evidence="6">
    <location>
        <begin position="862"/>
        <end position="930"/>
    </location>
</feature>
<dbReference type="InterPro" id="IPR001846">
    <property type="entry name" value="VWF_type-D"/>
</dbReference>
<dbReference type="Gene3D" id="2.10.25.10">
    <property type="entry name" value="Laminin"/>
    <property type="match status" value="1"/>
</dbReference>
<keyword evidence="1 4" id="KW-0420">Kringle</keyword>
<dbReference type="SMART" id="SM00216">
    <property type="entry name" value="VWD"/>
    <property type="match status" value="1"/>
</dbReference>
<evidence type="ECO:0000256" key="3">
    <source>
        <dbReference type="ARBA" id="ARBA00023180"/>
    </source>
</evidence>
<dbReference type="InterPro" id="IPR018056">
    <property type="entry name" value="Kringle_CS"/>
</dbReference>
<dbReference type="InterPro" id="IPR038178">
    <property type="entry name" value="Kringle_sf"/>
</dbReference>
<protein>
    <recommendedName>
        <fullName evidence="11">Plasminogen</fullName>
    </recommendedName>
</protein>
<dbReference type="InterPro" id="IPR050780">
    <property type="entry name" value="Mucin_vWF_Thrombospondin_sf"/>
</dbReference>
<dbReference type="InterPro" id="IPR002889">
    <property type="entry name" value="WSC_carb-bd"/>
</dbReference>
<evidence type="ECO:0000259" key="6">
    <source>
        <dbReference type="PROSITE" id="PS50070"/>
    </source>
</evidence>
<keyword evidence="5" id="KW-0732">Signal</keyword>
<dbReference type="InterPro" id="IPR002919">
    <property type="entry name" value="TIL_dom"/>
</dbReference>
<feature type="chain" id="PRO_5042430783" description="Plasminogen" evidence="5">
    <location>
        <begin position="21"/>
        <end position="1028"/>
    </location>
</feature>
<dbReference type="EnsemblMetazoa" id="G12669.3">
    <property type="protein sequence ID" value="G12669.3:cds"/>
    <property type="gene ID" value="G12669"/>
</dbReference>
<feature type="domain" description="VWFD" evidence="8">
    <location>
        <begin position="272"/>
        <end position="458"/>
    </location>
</feature>
<keyword evidence="2 4" id="KW-1015">Disulfide bond</keyword>
<proteinExistence type="predicted"/>
<evidence type="ECO:0000259" key="8">
    <source>
        <dbReference type="PROSITE" id="PS51233"/>
    </source>
</evidence>
<evidence type="ECO:0000313" key="9">
    <source>
        <dbReference type="EnsemblMetazoa" id="G12669.3:cds"/>
    </source>
</evidence>
<dbReference type="CDD" id="cd00108">
    <property type="entry name" value="KR"/>
    <property type="match status" value="2"/>
</dbReference>
<dbReference type="EnsemblMetazoa" id="G12669.1">
    <property type="protein sequence ID" value="G12669.1:cds"/>
    <property type="gene ID" value="G12669"/>
</dbReference>
<dbReference type="PROSITE" id="PS51212">
    <property type="entry name" value="WSC"/>
    <property type="match status" value="2"/>
</dbReference>
<dbReference type="InterPro" id="IPR000742">
    <property type="entry name" value="EGF"/>
</dbReference>
<dbReference type="AlphaFoldDB" id="A0A8W8I5I6"/>
<evidence type="ECO:0000256" key="4">
    <source>
        <dbReference type="PROSITE-ProRule" id="PRU00121"/>
    </source>
</evidence>
<evidence type="ECO:0000256" key="2">
    <source>
        <dbReference type="ARBA" id="ARBA00023157"/>
    </source>
</evidence>
<feature type="disulfide bond" evidence="4">
    <location>
        <begin position="902"/>
        <end position="925"/>
    </location>
</feature>
<evidence type="ECO:0008006" key="11">
    <source>
        <dbReference type="Google" id="ProtNLM"/>
    </source>
</evidence>
<feature type="disulfide bond" evidence="4">
    <location>
        <begin position="814"/>
        <end position="837"/>
    </location>
</feature>
<dbReference type="Pfam" id="PF00051">
    <property type="entry name" value="Kringle"/>
    <property type="match status" value="2"/>
</dbReference>
<sequence length="1028" mass="115395">MRYSLFVAFLFVFLAGSADGLFGWFFSKGCGRKKGNIYKPNMIGCFKDSSRRVLEGGRTWNNHMTVNQCRRRCEKENSRFYGLEAGNECFCGNCIRSKVKKPIRECRVKCKGSRAACGGPWRILIYRNRRYRKTPFIPKKGLLGCYVDRRYRTLGGAFRRSNHMTIIKCVDFCKKRKFRFAGVESATECYCGNALRYKKKRANSQCNMPCYGYKKQACGGRWRIAIYKTGIKNGNRCGRHRKCHRNGRCVNGDCRCKKGYTGDGVRLCYKTCTCTASGDPHYRTYDGSMIHFMGVCKYTLTKVKNSRSNIFNVEVKNEYHGRNKRVSYTRLVDVKLGKTTIRLHKRHHVYINGLRTYLPYTKAGKFRIFRSGCKVKVIAETKEGPATVTWDGHSSVSVTIPRPLGKRMTGLCGNCNGRRDDYRTKYGVDMSKKPNRYSLIGNSFTVKDDTDQIHKHCKAYEVENKCTPLLRKKALDRKACGYLNPAKKEESPFKDCMLESPSTSKKMFDNCLFDFCYYYDDPAQRKTSVCQSVSGFADFCGSMGITAKWRDESFCPLPCGENMVYDAEMSGCPASCVDPNSEKQCDQPPTEGCRCKDGFVLSDNKCVKKEKCGCKGADSKYYPLGTTLTSSDCTIVQQCKLEGGTIEFKTILERPACGENQACLVSNGCPSCVCKPGYIQNGKSGCIKENPDCKDQKADISCSSANGKKKVCTVPKARTVVHVRSTSKDCKYGLTYGLSADGIWVSLGCGGTFSVCYIPVPEDPPAECVTHDDPRGQKYRGTMATTESGYTCQKWSSQSPHQHTLLKTETHNYCRNPDNEPGVWCYTTNPKKRWDFCSVPVCPGPQTPGTPSIECLGADDPKGLKYNGLVNKTKSGKKCQAWGKQRPHSHSFQRLADQGNFCRNPDSEAAPWCYTTSSGTRWELCDIPDCGQCEIKQERSRNCKIIYKVSGKCFFESSAISNCKFKANLGAYRNGVTEASVVIADKVHILKEGGSLRTCAEFEMKNDVLTIVEDTCKQSCRPPIPPTK</sequence>
<dbReference type="SUPFAM" id="SSF57440">
    <property type="entry name" value="Kringle-like"/>
    <property type="match status" value="2"/>
</dbReference>
<dbReference type="PROSITE" id="PS00021">
    <property type="entry name" value="KRINGLE_1"/>
    <property type="match status" value="2"/>
</dbReference>
<comment type="caution">
    <text evidence="4">Lacks conserved residue(s) required for the propagation of feature annotation.</text>
</comment>
<dbReference type="CDD" id="cd19941">
    <property type="entry name" value="TIL"/>
    <property type="match status" value="1"/>
</dbReference>
<dbReference type="SMART" id="SM00130">
    <property type="entry name" value="KR"/>
    <property type="match status" value="2"/>
</dbReference>
<reference evidence="9" key="1">
    <citation type="submission" date="2022-08" db="UniProtKB">
        <authorList>
            <consortium name="EnsemblMetazoa"/>
        </authorList>
    </citation>
    <scope>IDENTIFICATION</scope>
    <source>
        <strain evidence="9">05x7-T-G4-1.051#20</strain>
    </source>
</reference>
<dbReference type="PANTHER" id="PTHR11339">
    <property type="entry name" value="EXTRACELLULAR MATRIX GLYCOPROTEIN RELATED"/>
    <property type="match status" value="1"/>
</dbReference>
<dbReference type="Pfam" id="PF01822">
    <property type="entry name" value="WSC"/>
    <property type="match status" value="2"/>
</dbReference>
<dbReference type="GO" id="GO:0005615">
    <property type="term" value="C:extracellular space"/>
    <property type="evidence" value="ECO:0007669"/>
    <property type="project" value="TreeGrafter"/>
</dbReference>
<organism evidence="9 10">
    <name type="scientific">Magallana gigas</name>
    <name type="common">Pacific oyster</name>
    <name type="synonym">Crassostrea gigas</name>
    <dbReference type="NCBI Taxonomy" id="29159"/>
    <lineage>
        <taxon>Eukaryota</taxon>
        <taxon>Metazoa</taxon>
        <taxon>Spiralia</taxon>
        <taxon>Lophotrochozoa</taxon>
        <taxon>Mollusca</taxon>
        <taxon>Bivalvia</taxon>
        <taxon>Autobranchia</taxon>
        <taxon>Pteriomorphia</taxon>
        <taxon>Ostreida</taxon>
        <taxon>Ostreoidea</taxon>
        <taxon>Ostreidae</taxon>
        <taxon>Magallana</taxon>
    </lineage>
</organism>
<evidence type="ECO:0000256" key="5">
    <source>
        <dbReference type="SAM" id="SignalP"/>
    </source>
</evidence>
<dbReference type="PANTHER" id="PTHR11339:SF409">
    <property type="match status" value="1"/>
</dbReference>
<dbReference type="PROSITE" id="PS51233">
    <property type="entry name" value="VWFD"/>
    <property type="match status" value="1"/>
</dbReference>
<dbReference type="InterPro" id="IPR014853">
    <property type="entry name" value="VWF/SSPO/ZAN-like_Cys-rich_dom"/>
</dbReference>
<keyword evidence="3" id="KW-0325">Glycoprotein</keyword>